<organism evidence="11 12">
    <name type="scientific">Phytophthora sojae (strain P6497)</name>
    <name type="common">Soybean stem and root rot agent</name>
    <name type="synonym">Phytophthora megasperma f. sp. glycines</name>
    <dbReference type="NCBI Taxonomy" id="1094619"/>
    <lineage>
        <taxon>Eukaryota</taxon>
        <taxon>Sar</taxon>
        <taxon>Stramenopiles</taxon>
        <taxon>Oomycota</taxon>
        <taxon>Peronosporomycetes</taxon>
        <taxon>Peronosporales</taxon>
        <taxon>Peronosporaceae</taxon>
        <taxon>Phytophthora</taxon>
    </lineage>
</organism>
<evidence type="ECO:0000256" key="5">
    <source>
        <dbReference type="ARBA" id="ARBA00022525"/>
    </source>
</evidence>
<protein>
    <recommendedName>
        <fullName evidence="9">Probable pectate lyase F</fullName>
        <ecNumber evidence="4">4.2.2.2</ecNumber>
    </recommendedName>
</protein>
<evidence type="ECO:0000256" key="4">
    <source>
        <dbReference type="ARBA" id="ARBA00012272"/>
    </source>
</evidence>
<evidence type="ECO:0000313" key="11">
    <source>
        <dbReference type="EMBL" id="EGZ19282.1"/>
    </source>
</evidence>
<keyword evidence="7" id="KW-0106">Calcium</keyword>
<dbReference type="RefSeq" id="XP_009521999.1">
    <property type="nucleotide sequence ID" value="XM_009523704.1"/>
</dbReference>
<keyword evidence="6" id="KW-0732">Signal</keyword>
<dbReference type="GeneID" id="20638371"/>
<sequence>MGSLGKLVPCTLTQTRAHCKIGQCIGPKVREVSVSNVLVVNPTNAVVTVNKNWGDKATLSNIWVKSSKAAVKVCQWSQGNPKGEPSILGHGPSGTLCQYSTSDVHINQDMKQAKQGSPEQSSPNPDRPERYHARPQDEEAQGFDPYGDDRPSEEDEGPEDHDARYYCPTTAPLKKTKAPSPKQQDEDEEQQDFVQQDQVDQDLLG</sequence>
<dbReference type="GO" id="GO:0005576">
    <property type="term" value="C:extracellular region"/>
    <property type="evidence" value="ECO:0007669"/>
    <property type="project" value="UniProtKB-SubCell"/>
</dbReference>
<dbReference type="KEGG" id="psoj:PHYSODRAFT_253378"/>
<name>G4Z2U9_PHYSP</name>
<evidence type="ECO:0000256" key="7">
    <source>
        <dbReference type="ARBA" id="ARBA00022837"/>
    </source>
</evidence>
<comment type="subcellular location">
    <subcellularLocation>
        <location evidence="3">Secreted</location>
    </subcellularLocation>
</comment>
<dbReference type="GO" id="GO:0045490">
    <property type="term" value="P:pectin catabolic process"/>
    <property type="evidence" value="ECO:0007669"/>
    <property type="project" value="TreeGrafter"/>
</dbReference>
<feature type="compositionally biased region" description="Low complexity" evidence="10">
    <location>
        <begin position="192"/>
        <end position="205"/>
    </location>
</feature>
<evidence type="ECO:0000256" key="3">
    <source>
        <dbReference type="ARBA" id="ARBA00004613"/>
    </source>
</evidence>
<dbReference type="EC" id="4.2.2.2" evidence="4"/>
<dbReference type="InterPro" id="IPR004898">
    <property type="entry name" value="Pectate_lyase_PlyH/PlyE-like"/>
</dbReference>
<evidence type="ECO:0000256" key="8">
    <source>
        <dbReference type="ARBA" id="ARBA00023239"/>
    </source>
</evidence>
<keyword evidence="12" id="KW-1185">Reference proteome</keyword>
<feature type="compositionally biased region" description="Polar residues" evidence="10">
    <location>
        <begin position="114"/>
        <end position="124"/>
    </location>
</feature>
<dbReference type="GO" id="GO:0030570">
    <property type="term" value="F:pectate lyase activity"/>
    <property type="evidence" value="ECO:0007669"/>
    <property type="project" value="UniProtKB-EC"/>
</dbReference>
<dbReference type="Gene3D" id="2.160.20.10">
    <property type="entry name" value="Single-stranded right-handed beta-helix, Pectin lyase-like"/>
    <property type="match status" value="1"/>
</dbReference>
<keyword evidence="5" id="KW-0964">Secreted</keyword>
<evidence type="ECO:0000313" key="12">
    <source>
        <dbReference type="Proteomes" id="UP000002640"/>
    </source>
</evidence>
<dbReference type="Proteomes" id="UP000002640">
    <property type="component" value="Unassembled WGS sequence"/>
</dbReference>
<dbReference type="PANTHER" id="PTHR33407">
    <property type="entry name" value="PECTATE LYASE F-RELATED"/>
    <property type="match status" value="1"/>
</dbReference>
<gene>
    <name evidence="11" type="ORF">PHYSODRAFT_253378</name>
</gene>
<evidence type="ECO:0000256" key="1">
    <source>
        <dbReference type="ARBA" id="ARBA00000695"/>
    </source>
</evidence>
<comment type="cofactor">
    <cofactor evidence="2">
        <name>Ca(2+)</name>
        <dbReference type="ChEBI" id="CHEBI:29108"/>
    </cofactor>
</comment>
<dbReference type="EMBL" id="JH159153">
    <property type="protein sequence ID" value="EGZ19282.1"/>
    <property type="molecule type" value="Genomic_DNA"/>
</dbReference>
<dbReference type="AlphaFoldDB" id="G4Z2U9"/>
<accession>G4Z2U9</accession>
<dbReference type="InParanoid" id="G4Z2U9"/>
<feature type="compositionally biased region" description="Basic and acidic residues" evidence="10">
    <location>
        <begin position="126"/>
        <end position="137"/>
    </location>
</feature>
<dbReference type="Pfam" id="PF03211">
    <property type="entry name" value="Pectate_lyase"/>
    <property type="match status" value="1"/>
</dbReference>
<dbReference type="PANTHER" id="PTHR33407:SF9">
    <property type="entry name" value="PECTATE LYASE F-RELATED"/>
    <property type="match status" value="1"/>
</dbReference>
<dbReference type="SMR" id="G4Z2U9"/>
<proteinExistence type="predicted"/>
<evidence type="ECO:0000256" key="9">
    <source>
        <dbReference type="ARBA" id="ARBA00039895"/>
    </source>
</evidence>
<dbReference type="InterPro" id="IPR012334">
    <property type="entry name" value="Pectin_lyas_fold"/>
</dbReference>
<reference evidence="11 12" key="1">
    <citation type="journal article" date="2006" name="Science">
        <title>Phytophthora genome sequences uncover evolutionary origins and mechanisms of pathogenesis.</title>
        <authorList>
            <person name="Tyler B.M."/>
            <person name="Tripathy S."/>
            <person name="Zhang X."/>
            <person name="Dehal P."/>
            <person name="Jiang R.H."/>
            <person name="Aerts A."/>
            <person name="Arredondo F.D."/>
            <person name="Baxter L."/>
            <person name="Bensasson D."/>
            <person name="Beynon J.L."/>
            <person name="Chapman J."/>
            <person name="Damasceno C.M."/>
            <person name="Dorrance A.E."/>
            <person name="Dou D."/>
            <person name="Dickerman A.W."/>
            <person name="Dubchak I.L."/>
            <person name="Garbelotto M."/>
            <person name="Gijzen M."/>
            <person name="Gordon S.G."/>
            <person name="Govers F."/>
            <person name="Grunwald N.J."/>
            <person name="Huang W."/>
            <person name="Ivors K.L."/>
            <person name="Jones R.W."/>
            <person name="Kamoun S."/>
            <person name="Krampis K."/>
            <person name="Lamour K.H."/>
            <person name="Lee M.K."/>
            <person name="McDonald W.H."/>
            <person name="Medina M."/>
            <person name="Meijer H.J."/>
            <person name="Nordberg E.K."/>
            <person name="Maclean D.J."/>
            <person name="Ospina-Giraldo M.D."/>
            <person name="Morris P.F."/>
            <person name="Phuntumart V."/>
            <person name="Putnam N.H."/>
            <person name="Rash S."/>
            <person name="Rose J.K."/>
            <person name="Sakihama Y."/>
            <person name="Salamov A.A."/>
            <person name="Savidor A."/>
            <person name="Scheuring C.F."/>
            <person name="Smith B.M."/>
            <person name="Sobral B.W."/>
            <person name="Terry A."/>
            <person name="Torto-Alalibo T.A."/>
            <person name="Win J."/>
            <person name="Xu Z."/>
            <person name="Zhang H."/>
            <person name="Grigoriev I.V."/>
            <person name="Rokhsar D.S."/>
            <person name="Boore J.L."/>
        </authorList>
    </citation>
    <scope>NUCLEOTIDE SEQUENCE [LARGE SCALE GENOMIC DNA]</scope>
    <source>
        <strain evidence="11 12">P6497</strain>
    </source>
</reference>
<evidence type="ECO:0000256" key="10">
    <source>
        <dbReference type="SAM" id="MobiDB-lite"/>
    </source>
</evidence>
<comment type="catalytic activity">
    <reaction evidence="1">
        <text>Eliminative cleavage of (1-&gt;4)-alpha-D-galacturonan to give oligosaccharides with 4-deoxy-alpha-D-galact-4-enuronosyl groups at their non-reducing ends.</text>
        <dbReference type="EC" id="4.2.2.2"/>
    </reaction>
</comment>
<keyword evidence="8" id="KW-0456">Lyase</keyword>
<dbReference type="STRING" id="1094619.G4Z2U9"/>
<feature type="region of interest" description="Disordered" evidence="10">
    <location>
        <begin position="110"/>
        <end position="205"/>
    </location>
</feature>
<evidence type="ECO:0000256" key="2">
    <source>
        <dbReference type="ARBA" id="ARBA00001913"/>
    </source>
</evidence>
<evidence type="ECO:0000256" key="6">
    <source>
        <dbReference type="ARBA" id="ARBA00022729"/>
    </source>
</evidence>